<organism evidence="1">
    <name type="scientific">Arundo donax</name>
    <name type="common">Giant reed</name>
    <name type="synonym">Donax arundinaceus</name>
    <dbReference type="NCBI Taxonomy" id="35708"/>
    <lineage>
        <taxon>Eukaryota</taxon>
        <taxon>Viridiplantae</taxon>
        <taxon>Streptophyta</taxon>
        <taxon>Embryophyta</taxon>
        <taxon>Tracheophyta</taxon>
        <taxon>Spermatophyta</taxon>
        <taxon>Magnoliopsida</taxon>
        <taxon>Liliopsida</taxon>
        <taxon>Poales</taxon>
        <taxon>Poaceae</taxon>
        <taxon>PACMAD clade</taxon>
        <taxon>Arundinoideae</taxon>
        <taxon>Arundineae</taxon>
        <taxon>Arundo</taxon>
    </lineage>
</organism>
<reference evidence="1" key="2">
    <citation type="journal article" date="2015" name="Data Brief">
        <title>Shoot transcriptome of the giant reed, Arundo donax.</title>
        <authorList>
            <person name="Barrero R.A."/>
            <person name="Guerrero F.D."/>
            <person name="Moolhuijzen P."/>
            <person name="Goolsby J.A."/>
            <person name="Tidwell J."/>
            <person name="Bellgard S.E."/>
            <person name="Bellgard M.I."/>
        </authorList>
    </citation>
    <scope>NUCLEOTIDE SEQUENCE</scope>
    <source>
        <tissue evidence="1">Shoot tissue taken approximately 20 cm above the soil surface</tissue>
    </source>
</reference>
<dbReference type="EMBL" id="GBRH01258070">
    <property type="protein sequence ID" value="JAD39825.1"/>
    <property type="molecule type" value="Transcribed_RNA"/>
</dbReference>
<dbReference type="AlphaFoldDB" id="A0A0A8ZSS8"/>
<protein>
    <submittedName>
        <fullName evidence="1">Uncharacterized protein</fullName>
    </submittedName>
</protein>
<accession>A0A0A8ZSS8</accession>
<sequence>MKVFSYIEMKYKIEVRDVSFRKILVLIGKTTVVLHELEDSLRLLGKLHECCSRESNRHLLHITE</sequence>
<evidence type="ECO:0000313" key="1">
    <source>
        <dbReference type="EMBL" id="JAD39825.1"/>
    </source>
</evidence>
<name>A0A0A8ZSS8_ARUDO</name>
<reference evidence="1" key="1">
    <citation type="submission" date="2014-09" db="EMBL/GenBank/DDBJ databases">
        <authorList>
            <person name="Magalhaes I.L.F."/>
            <person name="Oliveira U."/>
            <person name="Santos F.R."/>
            <person name="Vidigal T.H.D.A."/>
            <person name="Brescovit A.D."/>
            <person name="Santos A.J."/>
        </authorList>
    </citation>
    <scope>NUCLEOTIDE SEQUENCE</scope>
    <source>
        <tissue evidence="1">Shoot tissue taken approximately 20 cm above the soil surface</tissue>
    </source>
</reference>
<proteinExistence type="predicted"/>